<reference evidence="1 2" key="1">
    <citation type="journal article" date="2015" name="Genome Announc.">
        <title>Genome Sequence of Mushroom Soft-Rot Pathogen Janthinobacterium agaricidamnosum.</title>
        <authorList>
            <person name="Graupner K."/>
            <person name="Lackner G."/>
            <person name="Hertweck C."/>
        </authorList>
    </citation>
    <scope>NUCLEOTIDE SEQUENCE [LARGE SCALE GENOMIC DNA]</scope>
    <source>
        <strain evidence="2">NBRC 102515 / DSM 9628</strain>
    </source>
</reference>
<proteinExistence type="predicted"/>
<evidence type="ECO:0000313" key="2">
    <source>
        <dbReference type="Proteomes" id="UP000027604"/>
    </source>
</evidence>
<dbReference type="SUPFAM" id="SSF54427">
    <property type="entry name" value="NTF2-like"/>
    <property type="match status" value="1"/>
</dbReference>
<evidence type="ECO:0000313" key="1">
    <source>
        <dbReference type="EMBL" id="CDG85995.1"/>
    </source>
</evidence>
<protein>
    <recommendedName>
        <fullName evidence="3">DUF4440 domain-containing protein</fullName>
    </recommendedName>
</protein>
<dbReference type="EMBL" id="HG322949">
    <property type="protein sequence ID" value="CDG85995.1"/>
    <property type="molecule type" value="Genomic_DNA"/>
</dbReference>
<evidence type="ECO:0008006" key="3">
    <source>
        <dbReference type="Google" id="ProtNLM"/>
    </source>
</evidence>
<sequence>MNHDNPYFLEVIDTHVLIRQWLGGESSDPQVCAALLARFSPDYSMVGTGGQRLDFMKLSGFFRSAAGSRPGLEIGLSDLTLLQQSASGAVVAYRESQSLPGGDLTARLSTVVFDRDGAGKLLWRHLHETWIA</sequence>
<organism evidence="1 2">
    <name type="scientific">Janthinobacterium agaricidamnosum NBRC 102515 = DSM 9628</name>
    <dbReference type="NCBI Taxonomy" id="1349767"/>
    <lineage>
        <taxon>Bacteria</taxon>
        <taxon>Pseudomonadati</taxon>
        <taxon>Pseudomonadota</taxon>
        <taxon>Betaproteobacteria</taxon>
        <taxon>Burkholderiales</taxon>
        <taxon>Oxalobacteraceae</taxon>
        <taxon>Janthinobacterium</taxon>
    </lineage>
</organism>
<dbReference type="Proteomes" id="UP000027604">
    <property type="component" value="Chromosome I"/>
</dbReference>
<accession>W0VE88</accession>
<dbReference type="eggNOG" id="COG4460">
    <property type="taxonomic scope" value="Bacteria"/>
</dbReference>
<gene>
    <name evidence="1" type="ORF">GJA_5399</name>
</gene>
<dbReference type="OrthoDB" id="8912060at2"/>
<dbReference type="KEGG" id="jag:GJA_5399"/>
<dbReference type="PIRSF" id="PIRSF029394">
    <property type="entry name" value="UCP029394"/>
    <property type="match status" value="1"/>
</dbReference>
<dbReference type="AlphaFoldDB" id="W0VE88"/>
<keyword evidence="2" id="KW-1185">Reference proteome</keyword>
<dbReference type="PATRIC" id="fig|1349767.4.peg.1990"/>
<name>W0VE88_9BURK</name>
<dbReference type="InterPro" id="IPR016918">
    <property type="entry name" value="UCP029394"/>
</dbReference>
<dbReference type="STRING" id="1349767.GJA_5399"/>
<dbReference type="Gene3D" id="3.10.450.50">
    <property type="match status" value="1"/>
</dbReference>
<dbReference type="InterPro" id="IPR032710">
    <property type="entry name" value="NTF2-like_dom_sf"/>
</dbReference>
<dbReference type="RefSeq" id="WP_038497827.1">
    <property type="nucleotide sequence ID" value="NZ_BCTH01000020.1"/>
</dbReference>
<dbReference type="HOGENOM" id="CLU_127523_0_0_4"/>